<evidence type="ECO:0000256" key="1">
    <source>
        <dbReference type="ARBA" id="ARBA00023015"/>
    </source>
</evidence>
<dbReference type="InterPro" id="IPR016032">
    <property type="entry name" value="Sig_transdc_resp-reg_C-effctor"/>
</dbReference>
<keyword evidence="3" id="KW-0804">Transcription</keyword>
<proteinExistence type="predicted"/>
<evidence type="ECO:0000313" key="6">
    <source>
        <dbReference type="EMBL" id="KQB53169.1"/>
    </source>
</evidence>
<protein>
    <submittedName>
        <fullName evidence="6">LuxR family transcriptional regulator</fullName>
    </submittedName>
</protein>
<dbReference type="PANTHER" id="PTHR44688:SF16">
    <property type="entry name" value="DNA-BINDING TRANSCRIPTIONAL ACTIVATOR DEVR_DOSR"/>
    <property type="match status" value="1"/>
</dbReference>
<dbReference type="CDD" id="cd06170">
    <property type="entry name" value="LuxR_C_like"/>
    <property type="match status" value="1"/>
</dbReference>
<dbReference type="GO" id="GO:0003677">
    <property type="term" value="F:DNA binding"/>
    <property type="evidence" value="ECO:0007669"/>
    <property type="project" value="UniProtKB-KW"/>
</dbReference>
<name>A0A0Q1CF56_9PSED</name>
<dbReference type="STRING" id="1563157.AQS70_11710"/>
<evidence type="ECO:0000313" key="7">
    <source>
        <dbReference type="Proteomes" id="UP000050342"/>
    </source>
</evidence>
<comment type="caution">
    <text evidence="6">The sequence shown here is derived from an EMBL/GenBank/DDBJ whole genome shotgun (WGS) entry which is preliminary data.</text>
</comment>
<sequence>MHQPQSVTSGQSTRRTKQIQNSEISVSAIKLTPKEKEVLAWGAMGKTSWEIALILKCTESGVNFHFGNIRHKFGVSSRASALIKATALGLVTPY</sequence>
<dbReference type="SUPFAM" id="SSF46894">
    <property type="entry name" value="C-terminal effector domain of the bipartite response regulators"/>
    <property type="match status" value="1"/>
</dbReference>
<dbReference type="PANTHER" id="PTHR44688">
    <property type="entry name" value="DNA-BINDING TRANSCRIPTIONAL ACTIVATOR DEVR_DOSR"/>
    <property type="match status" value="1"/>
</dbReference>
<keyword evidence="1" id="KW-0805">Transcription regulation</keyword>
<evidence type="ECO:0000259" key="5">
    <source>
        <dbReference type="PROSITE" id="PS50043"/>
    </source>
</evidence>
<dbReference type="EMBL" id="LLWH01000175">
    <property type="protein sequence ID" value="KQB53169.1"/>
    <property type="molecule type" value="Genomic_DNA"/>
</dbReference>
<feature type="domain" description="HTH luxR-type" evidence="5">
    <location>
        <begin position="24"/>
        <end position="89"/>
    </location>
</feature>
<dbReference type="OrthoDB" id="9774661at2"/>
<keyword evidence="7" id="KW-1185">Reference proteome</keyword>
<evidence type="ECO:0000256" key="3">
    <source>
        <dbReference type="ARBA" id="ARBA00023163"/>
    </source>
</evidence>
<organism evidence="6 7">
    <name type="scientific">Pseudomonas endophytica</name>
    <dbReference type="NCBI Taxonomy" id="1563157"/>
    <lineage>
        <taxon>Bacteria</taxon>
        <taxon>Pseudomonadati</taxon>
        <taxon>Pseudomonadota</taxon>
        <taxon>Gammaproteobacteria</taxon>
        <taxon>Pseudomonadales</taxon>
        <taxon>Pseudomonadaceae</taxon>
        <taxon>Pseudomonas</taxon>
    </lineage>
</organism>
<dbReference type="InterPro" id="IPR000792">
    <property type="entry name" value="Tscrpt_reg_LuxR_C"/>
</dbReference>
<evidence type="ECO:0000256" key="4">
    <source>
        <dbReference type="SAM" id="MobiDB-lite"/>
    </source>
</evidence>
<dbReference type="Proteomes" id="UP000050342">
    <property type="component" value="Unassembled WGS sequence"/>
</dbReference>
<reference evidence="6 7" key="1">
    <citation type="submission" date="2015-10" db="EMBL/GenBank/DDBJ databases">
        <title>Pseudomonas helleri sp. nov. and Pseudomonas weihenstephanensis sp. nov., isolated from raw cows milk.</title>
        <authorList>
            <person name="Von Neubeck M."/>
            <person name="Huptas C."/>
            <person name="Wenning M."/>
            <person name="Scherer S."/>
        </authorList>
    </citation>
    <scope>NUCLEOTIDE SEQUENCE [LARGE SCALE GENOMIC DNA]</scope>
    <source>
        <strain evidence="6 7">BSTT44</strain>
    </source>
</reference>
<dbReference type="Gene3D" id="1.10.10.10">
    <property type="entry name" value="Winged helix-like DNA-binding domain superfamily/Winged helix DNA-binding domain"/>
    <property type="match status" value="1"/>
</dbReference>
<dbReference type="PROSITE" id="PS50043">
    <property type="entry name" value="HTH_LUXR_2"/>
    <property type="match status" value="1"/>
</dbReference>
<dbReference type="GO" id="GO:0006355">
    <property type="term" value="P:regulation of DNA-templated transcription"/>
    <property type="evidence" value="ECO:0007669"/>
    <property type="project" value="InterPro"/>
</dbReference>
<accession>A0A0Q1CF56</accession>
<keyword evidence="2" id="KW-0238">DNA-binding</keyword>
<dbReference type="InterPro" id="IPR036388">
    <property type="entry name" value="WH-like_DNA-bd_sf"/>
</dbReference>
<dbReference type="Pfam" id="PF00196">
    <property type="entry name" value="GerE"/>
    <property type="match status" value="1"/>
</dbReference>
<dbReference type="SMART" id="SM00421">
    <property type="entry name" value="HTH_LUXR"/>
    <property type="match status" value="1"/>
</dbReference>
<evidence type="ECO:0000256" key="2">
    <source>
        <dbReference type="ARBA" id="ARBA00023125"/>
    </source>
</evidence>
<dbReference type="AlphaFoldDB" id="A0A0Q1CF56"/>
<feature type="region of interest" description="Disordered" evidence="4">
    <location>
        <begin position="1"/>
        <end position="20"/>
    </location>
</feature>
<gene>
    <name evidence="6" type="ORF">AQS70_11710</name>
</gene>